<evidence type="ECO:0000256" key="13">
    <source>
        <dbReference type="ARBA" id="ARBA00023268"/>
    </source>
</evidence>
<evidence type="ECO:0000256" key="11">
    <source>
        <dbReference type="ARBA" id="ARBA00023235"/>
    </source>
</evidence>
<sequence length="534" mass="55764">MSESVDFGVLLGTAEMRGIEQSAIASGAVTGLDLMERAGRGVVEAMFDQWPALARASFRTLVLCGPGNNGGDGFVIARILRQWGWAVDLLLLGSPDRLPPDARVNHDRWARIGPVGRLDLSAKLDLGGVDVVIDAVFGTGLSRPFEFDGLAQIAQVAARDIPAGESDHWPGKRIAVVAVDIPSGLCADSGRILRRAGRAVPVGRRAHLTVTFHRPKLGHFLAEGPESCGRLVVKPIGLETQPDPEPGIRLTVPPGGLAKASGHKYRHGHALILGGPAGRGGAARLAARAALRIGAGLVTIGSPPEAMAENAARLDAVMLRPVKDAVELNALLEDPRINALCVGPGLGTGARERALVAAALAHRGASLVLDADALTILAADGRNFAALRPDCVLTPHEGEFARLFPDIADRLRALPEQGPAYSRLEAAREAARRAGCVVLLKGEDTIIADPSGRCRINSASYGRAAPWLATAGSGDVLAGFVTGLMARGFDPFDAACAGAWLHVEAGRAFGPGLIAEDLPETLPCVLRRLLAQAA</sequence>
<evidence type="ECO:0000256" key="9">
    <source>
        <dbReference type="ARBA" id="ARBA00022958"/>
    </source>
</evidence>
<keyword evidence="10 17" id="KW-0520">NAD</keyword>
<evidence type="ECO:0000256" key="15">
    <source>
        <dbReference type="ARBA" id="ARBA00048238"/>
    </source>
</evidence>
<organism evidence="22 23">
    <name type="scientific">Albidovulum inexpectatum</name>
    <dbReference type="NCBI Taxonomy" id="196587"/>
    <lineage>
        <taxon>Bacteria</taxon>
        <taxon>Pseudomonadati</taxon>
        <taxon>Pseudomonadota</taxon>
        <taxon>Alphaproteobacteria</taxon>
        <taxon>Rhodobacterales</taxon>
        <taxon>Paracoccaceae</taxon>
        <taxon>Albidovulum</taxon>
    </lineage>
</organism>
<evidence type="ECO:0000313" key="22">
    <source>
        <dbReference type="EMBL" id="PPB81644.1"/>
    </source>
</evidence>
<dbReference type="SUPFAM" id="SSF64153">
    <property type="entry name" value="YjeF N-terminal domain-like"/>
    <property type="match status" value="1"/>
</dbReference>
<evidence type="ECO:0000259" key="21">
    <source>
        <dbReference type="PROSITE" id="PS51385"/>
    </source>
</evidence>
<comment type="similarity">
    <text evidence="17">Belongs to the NnrD/CARKD family.</text>
</comment>
<evidence type="ECO:0000256" key="6">
    <source>
        <dbReference type="ARBA" id="ARBA00022741"/>
    </source>
</evidence>
<evidence type="ECO:0000256" key="10">
    <source>
        <dbReference type="ARBA" id="ARBA00023027"/>
    </source>
</evidence>
<dbReference type="InterPro" id="IPR000631">
    <property type="entry name" value="CARKD"/>
</dbReference>
<dbReference type="HAMAP" id="MF_01966">
    <property type="entry name" value="NADHX_epimerase"/>
    <property type="match status" value="1"/>
</dbReference>
<comment type="catalytic activity">
    <reaction evidence="2 18 19">
        <text>(6R)-NADPHX = (6S)-NADPHX</text>
        <dbReference type="Rhea" id="RHEA:32227"/>
        <dbReference type="ChEBI" id="CHEBI:64076"/>
        <dbReference type="ChEBI" id="CHEBI:64077"/>
        <dbReference type="EC" id="5.1.99.6"/>
    </reaction>
</comment>
<feature type="binding site" evidence="18">
    <location>
        <position position="183"/>
    </location>
    <ligand>
        <name>K(+)</name>
        <dbReference type="ChEBI" id="CHEBI:29103"/>
    </ligand>
</feature>
<comment type="function">
    <text evidence="18">Catalyzes the epimerization of the S- and R-forms of NAD(P)HX, a damaged form of NAD(P)H that is a result of enzymatic or heat-dependent hydration. This is a prerequisite for the S-specific NAD(P)H-hydrate dehydratase to allow the repair of both epimers of NAD(P)HX.</text>
</comment>
<comment type="cofactor">
    <cofactor evidence="18 19">
        <name>K(+)</name>
        <dbReference type="ChEBI" id="CHEBI:29103"/>
    </cofactor>
    <text evidence="18 19">Binds 1 potassium ion per subunit.</text>
</comment>
<comment type="subunit">
    <text evidence="17">Homotetramer.</text>
</comment>
<feature type="binding site" evidence="17">
    <location>
        <position position="282"/>
    </location>
    <ligand>
        <name>(6S)-NADPHX</name>
        <dbReference type="ChEBI" id="CHEBI:64076"/>
    </ligand>
</feature>
<dbReference type="NCBIfam" id="TIGR00197">
    <property type="entry name" value="yjeF_nterm"/>
    <property type="match status" value="1"/>
</dbReference>
<comment type="similarity">
    <text evidence="18">Belongs to the NnrE/AIBP family.</text>
</comment>
<evidence type="ECO:0000256" key="16">
    <source>
        <dbReference type="ARBA" id="ARBA00049209"/>
    </source>
</evidence>
<dbReference type="InterPro" id="IPR017953">
    <property type="entry name" value="Carbohydrate_kinase_pred_CS"/>
</dbReference>
<dbReference type="EC" id="5.1.99.6" evidence="19"/>
<dbReference type="EC" id="4.2.1.136" evidence="19"/>
<accession>A0A2S5JJG3</accession>
<dbReference type="PANTHER" id="PTHR12592:SF0">
    <property type="entry name" value="ATP-DEPENDENT (S)-NAD(P)H-HYDRATE DEHYDRATASE"/>
    <property type="match status" value="1"/>
</dbReference>
<comment type="function">
    <text evidence="17">Catalyzes the dehydration of the S-form of NAD(P)HX at the expense of ADP, which is converted to AMP. Together with NAD(P)HX epimerase, which catalyzes the epimerization of the S- and R-forms, the enzyme allows the repair of both epimers of NAD(P)HX, a damaged form of NAD(P)H that is a result of enzymatic or heat-dependent hydration.</text>
</comment>
<feature type="binding site" evidence="17">
    <location>
        <position position="475"/>
    </location>
    <ligand>
        <name>(6S)-NADPHX</name>
        <dbReference type="ChEBI" id="CHEBI:64076"/>
    </ligand>
</feature>
<feature type="binding site" evidence="18">
    <location>
        <position position="180"/>
    </location>
    <ligand>
        <name>(6S)-NADPHX</name>
        <dbReference type="ChEBI" id="CHEBI:64076"/>
    </ligand>
</feature>
<evidence type="ECO:0000256" key="19">
    <source>
        <dbReference type="PIRNR" id="PIRNR017184"/>
    </source>
</evidence>
<comment type="caution">
    <text evidence="18">Lacks conserved residue(s) required for the propagation of feature annotation.</text>
</comment>
<keyword evidence="7 17" id="KW-0067">ATP-binding</keyword>
<dbReference type="Gene3D" id="3.40.1190.20">
    <property type="match status" value="1"/>
</dbReference>
<reference evidence="22 23" key="1">
    <citation type="submission" date="2018-01" db="EMBL/GenBank/DDBJ databases">
        <title>Genomic Encyclopedia of Archaeal and Bacterial Type Strains, Phase II (KMG-II): from individual species to whole genera.</title>
        <authorList>
            <person name="Goeker M."/>
        </authorList>
    </citation>
    <scope>NUCLEOTIDE SEQUENCE [LARGE SCALE GENOMIC DNA]</scope>
    <source>
        <strain evidence="22 23">DSM 12048</strain>
    </source>
</reference>
<comment type="cofactor">
    <cofactor evidence="17">
        <name>Mg(2+)</name>
        <dbReference type="ChEBI" id="CHEBI:18420"/>
    </cofactor>
</comment>
<dbReference type="PROSITE" id="PS01050">
    <property type="entry name" value="YJEF_C_2"/>
    <property type="match status" value="1"/>
</dbReference>
<keyword evidence="8 17" id="KW-0521">NADP</keyword>
<dbReference type="Proteomes" id="UP000239736">
    <property type="component" value="Unassembled WGS sequence"/>
</dbReference>
<feature type="binding site" evidence="18">
    <location>
        <position position="134"/>
    </location>
    <ligand>
        <name>K(+)</name>
        <dbReference type="ChEBI" id="CHEBI:29103"/>
    </ligand>
</feature>
<comment type="function">
    <text evidence="14 19">Bifunctional enzyme that catalyzes the epimerization of the S- and R-forms of NAD(P)HX and the dehydration of the S-form of NAD(P)HX at the expense of ADP, which is converted to AMP. This allows the repair of both epimers of NAD(P)HX, a damaged form of NAD(P)H that is a result of enzymatic or heat-dependent hydration.</text>
</comment>
<dbReference type="PIRSF" id="PIRSF017184">
    <property type="entry name" value="Nnr"/>
    <property type="match status" value="1"/>
</dbReference>
<feature type="binding site" evidence="18">
    <location>
        <position position="69"/>
    </location>
    <ligand>
        <name>K(+)</name>
        <dbReference type="ChEBI" id="CHEBI:29103"/>
    </ligand>
</feature>
<dbReference type="InterPro" id="IPR029056">
    <property type="entry name" value="Ribokinase-like"/>
</dbReference>
<gene>
    <name evidence="17" type="primary">nnrD</name>
    <name evidence="18" type="synonym">nnrE</name>
    <name evidence="22" type="ORF">LV82_00855</name>
</gene>
<evidence type="ECO:0000256" key="17">
    <source>
        <dbReference type="HAMAP-Rule" id="MF_01965"/>
    </source>
</evidence>
<evidence type="ECO:0000256" key="2">
    <source>
        <dbReference type="ARBA" id="ARBA00000909"/>
    </source>
</evidence>
<keyword evidence="12 17" id="KW-0456">Lyase</keyword>
<dbReference type="InterPro" id="IPR030677">
    <property type="entry name" value="Nnr"/>
</dbReference>
<evidence type="ECO:0000256" key="12">
    <source>
        <dbReference type="ARBA" id="ARBA00023239"/>
    </source>
</evidence>
<name>A0A2S5JJG3_9RHOB</name>
<evidence type="ECO:0000259" key="20">
    <source>
        <dbReference type="PROSITE" id="PS51383"/>
    </source>
</evidence>
<keyword evidence="22" id="KW-0808">Transferase</keyword>
<feature type="binding site" evidence="18">
    <location>
        <begin position="68"/>
        <end position="72"/>
    </location>
    <ligand>
        <name>(6S)-NADPHX</name>
        <dbReference type="ChEBI" id="CHEBI:64076"/>
    </ligand>
</feature>
<evidence type="ECO:0000256" key="7">
    <source>
        <dbReference type="ARBA" id="ARBA00022840"/>
    </source>
</evidence>
<evidence type="ECO:0000256" key="4">
    <source>
        <dbReference type="ARBA" id="ARBA00009524"/>
    </source>
</evidence>
<comment type="catalytic activity">
    <reaction evidence="16 17 19">
        <text>(6S)-NADPHX + ADP = AMP + phosphate + NADPH + H(+)</text>
        <dbReference type="Rhea" id="RHEA:32235"/>
        <dbReference type="ChEBI" id="CHEBI:15378"/>
        <dbReference type="ChEBI" id="CHEBI:43474"/>
        <dbReference type="ChEBI" id="CHEBI:57783"/>
        <dbReference type="ChEBI" id="CHEBI:64076"/>
        <dbReference type="ChEBI" id="CHEBI:456215"/>
        <dbReference type="ChEBI" id="CHEBI:456216"/>
        <dbReference type="EC" id="4.2.1.136"/>
    </reaction>
</comment>
<keyword evidence="11 18" id="KW-0413">Isomerase</keyword>
<evidence type="ECO:0000256" key="14">
    <source>
        <dbReference type="ARBA" id="ARBA00025153"/>
    </source>
</evidence>
<feature type="binding site" evidence="17">
    <location>
        <begin position="441"/>
        <end position="445"/>
    </location>
    <ligand>
        <name>AMP</name>
        <dbReference type="ChEBI" id="CHEBI:456215"/>
    </ligand>
</feature>
<dbReference type="NCBIfam" id="TIGR00196">
    <property type="entry name" value="yjeF_cterm"/>
    <property type="match status" value="1"/>
</dbReference>
<dbReference type="AlphaFoldDB" id="A0A2S5JJG3"/>
<dbReference type="GO" id="GO:0016301">
    <property type="term" value="F:kinase activity"/>
    <property type="evidence" value="ECO:0007669"/>
    <property type="project" value="UniProtKB-KW"/>
</dbReference>
<protein>
    <recommendedName>
        <fullName evidence="19">Bifunctional NAD(P)H-hydrate repair enzyme</fullName>
    </recommendedName>
    <alternativeName>
        <fullName evidence="19">Nicotinamide nucleotide repair protein</fullName>
    </alternativeName>
    <domain>
        <recommendedName>
            <fullName evidence="19">ADP-dependent (S)-NAD(P)H-hydrate dehydratase</fullName>
            <ecNumber evidence="19">4.2.1.136</ecNumber>
        </recommendedName>
        <alternativeName>
            <fullName evidence="19">ADP-dependent NAD(P)HX dehydratase</fullName>
        </alternativeName>
    </domain>
    <domain>
        <recommendedName>
            <fullName evidence="19">NAD(P)H-hydrate epimerase</fullName>
            <ecNumber evidence="19">5.1.99.6</ecNumber>
        </recommendedName>
    </domain>
</protein>
<keyword evidence="22" id="KW-0418">Kinase</keyword>
<keyword evidence="13" id="KW-0511">Multifunctional enzyme</keyword>
<dbReference type="GO" id="GO:0046496">
    <property type="term" value="P:nicotinamide nucleotide metabolic process"/>
    <property type="evidence" value="ECO:0007669"/>
    <property type="project" value="UniProtKB-UniRule"/>
</dbReference>
<keyword evidence="5 18" id="KW-0479">Metal-binding</keyword>
<evidence type="ECO:0000256" key="8">
    <source>
        <dbReference type="ARBA" id="ARBA00022857"/>
    </source>
</evidence>
<feature type="domain" description="YjeF N-terminal" evidence="21">
    <location>
        <begin position="16"/>
        <end position="244"/>
    </location>
</feature>
<feature type="binding site" evidence="17">
    <location>
        <position position="474"/>
    </location>
    <ligand>
        <name>AMP</name>
        <dbReference type="ChEBI" id="CHEBI:456215"/>
    </ligand>
</feature>
<dbReference type="GO" id="GO:0046872">
    <property type="term" value="F:metal ion binding"/>
    <property type="evidence" value="ECO:0007669"/>
    <property type="project" value="UniProtKB-UniRule"/>
</dbReference>
<keyword evidence="6 17" id="KW-0547">Nucleotide-binding</keyword>
<evidence type="ECO:0000256" key="5">
    <source>
        <dbReference type="ARBA" id="ARBA00022723"/>
    </source>
</evidence>
<evidence type="ECO:0000256" key="18">
    <source>
        <dbReference type="HAMAP-Rule" id="MF_01966"/>
    </source>
</evidence>
<evidence type="ECO:0000313" key="23">
    <source>
        <dbReference type="Proteomes" id="UP000239736"/>
    </source>
</evidence>
<comment type="caution">
    <text evidence="22">The sequence shown here is derived from an EMBL/GenBank/DDBJ whole genome shotgun (WGS) entry which is preliminary data.</text>
</comment>
<dbReference type="PANTHER" id="PTHR12592">
    <property type="entry name" value="ATP-DEPENDENT (S)-NAD(P)H-HYDRATE DEHYDRATASE FAMILY MEMBER"/>
    <property type="match status" value="1"/>
</dbReference>
<dbReference type="SUPFAM" id="SSF53613">
    <property type="entry name" value="Ribokinase-like"/>
    <property type="match status" value="1"/>
</dbReference>
<feature type="binding site" evidence="17">
    <location>
        <position position="396"/>
    </location>
    <ligand>
        <name>(6S)-NADPHX</name>
        <dbReference type="ChEBI" id="CHEBI:64076"/>
    </ligand>
</feature>
<evidence type="ECO:0000256" key="3">
    <source>
        <dbReference type="ARBA" id="ARBA00006001"/>
    </source>
</evidence>
<dbReference type="Pfam" id="PF03853">
    <property type="entry name" value="YjeF_N"/>
    <property type="match status" value="1"/>
</dbReference>
<dbReference type="InterPro" id="IPR004443">
    <property type="entry name" value="YjeF_N_dom"/>
</dbReference>
<dbReference type="Pfam" id="PF01256">
    <property type="entry name" value="Carb_kinase"/>
    <property type="match status" value="1"/>
</dbReference>
<dbReference type="HAMAP" id="MF_01965">
    <property type="entry name" value="NADHX_dehydratase"/>
    <property type="match status" value="1"/>
</dbReference>
<feature type="binding site" evidence="17">
    <location>
        <position position="345"/>
    </location>
    <ligand>
        <name>(6S)-NADPHX</name>
        <dbReference type="ChEBI" id="CHEBI:64076"/>
    </ligand>
</feature>
<dbReference type="GO" id="GO:0052856">
    <property type="term" value="F:NAD(P)HX epimerase activity"/>
    <property type="evidence" value="ECO:0007669"/>
    <property type="project" value="UniProtKB-UniRule"/>
</dbReference>
<dbReference type="GO" id="GO:0110051">
    <property type="term" value="P:metabolite repair"/>
    <property type="evidence" value="ECO:0007669"/>
    <property type="project" value="TreeGrafter"/>
</dbReference>
<dbReference type="GO" id="GO:0052855">
    <property type="term" value="F:ADP-dependent NAD(P)H-hydrate dehydratase activity"/>
    <property type="evidence" value="ECO:0007669"/>
    <property type="project" value="UniProtKB-UniRule"/>
</dbReference>
<dbReference type="EMBL" id="PRDS01000002">
    <property type="protein sequence ID" value="PPB81644.1"/>
    <property type="molecule type" value="Genomic_DNA"/>
</dbReference>
<dbReference type="CDD" id="cd01171">
    <property type="entry name" value="YXKO-related"/>
    <property type="match status" value="1"/>
</dbReference>
<comment type="similarity">
    <text evidence="4 19">In the C-terminal section; belongs to the NnrD/CARKD family.</text>
</comment>
<dbReference type="Gene3D" id="3.40.50.10260">
    <property type="entry name" value="YjeF N-terminal domain"/>
    <property type="match status" value="1"/>
</dbReference>
<dbReference type="PROSITE" id="PS51383">
    <property type="entry name" value="YJEF_C_3"/>
    <property type="match status" value="1"/>
</dbReference>
<feature type="domain" description="YjeF C-terminal" evidence="20">
    <location>
        <begin position="247"/>
        <end position="529"/>
    </location>
</feature>
<proteinExistence type="inferred from homology"/>
<feature type="binding site" evidence="18">
    <location>
        <begin position="138"/>
        <end position="144"/>
    </location>
    <ligand>
        <name>(6S)-NADPHX</name>
        <dbReference type="ChEBI" id="CHEBI:64076"/>
    </ligand>
</feature>
<comment type="similarity">
    <text evidence="3 19">In the N-terminal section; belongs to the NnrE/AIBP family.</text>
</comment>
<comment type="catalytic activity">
    <reaction evidence="1 18 19">
        <text>(6R)-NADHX = (6S)-NADHX</text>
        <dbReference type="Rhea" id="RHEA:32215"/>
        <dbReference type="ChEBI" id="CHEBI:64074"/>
        <dbReference type="ChEBI" id="CHEBI:64075"/>
        <dbReference type="EC" id="5.1.99.6"/>
    </reaction>
</comment>
<dbReference type="GO" id="GO:0005524">
    <property type="term" value="F:ATP binding"/>
    <property type="evidence" value="ECO:0007669"/>
    <property type="project" value="UniProtKB-UniRule"/>
</dbReference>
<keyword evidence="23" id="KW-1185">Reference proteome</keyword>
<comment type="catalytic activity">
    <reaction evidence="15 17 19">
        <text>(6S)-NADHX + ADP = AMP + phosphate + NADH + H(+)</text>
        <dbReference type="Rhea" id="RHEA:32223"/>
        <dbReference type="ChEBI" id="CHEBI:15378"/>
        <dbReference type="ChEBI" id="CHEBI:43474"/>
        <dbReference type="ChEBI" id="CHEBI:57945"/>
        <dbReference type="ChEBI" id="CHEBI:64074"/>
        <dbReference type="ChEBI" id="CHEBI:456215"/>
        <dbReference type="ChEBI" id="CHEBI:456216"/>
        <dbReference type="EC" id="4.2.1.136"/>
    </reaction>
</comment>
<evidence type="ECO:0000256" key="1">
    <source>
        <dbReference type="ARBA" id="ARBA00000013"/>
    </source>
</evidence>
<keyword evidence="9 18" id="KW-0630">Potassium</keyword>
<dbReference type="PROSITE" id="PS51385">
    <property type="entry name" value="YJEF_N"/>
    <property type="match status" value="1"/>
</dbReference>
<dbReference type="InterPro" id="IPR036652">
    <property type="entry name" value="YjeF_N_dom_sf"/>
</dbReference>